<evidence type="ECO:0008006" key="4">
    <source>
        <dbReference type="Google" id="ProtNLM"/>
    </source>
</evidence>
<keyword evidence="3" id="KW-1185">Reference proteome</keyword>
<reference evidence="2 3" key="1">
    <citation type="submission" date="2019-09" db="EMBL/GenBank/DDBJ databases">
        <title>Chitinophaga ginsengihumi sp. nov., isolated from soil of ginseng rhizosphere.</title>
        <authorList>
            <person name="Lee J."/>
        </authorList>
    </citation>
    <scope>NUCLEOTIDE SEQUENCE [LARGE SCALE GENOMIC DNA]</scope>
    <source>
        <strain evidence="2 3">BN140078</strain>
    </source>
</reference>
<proteinExistence type="predicted"/>
<evidence type="ECO:0000313" key="2">
    <source>
        <dbReference type="EMBL" id="KAA2243525.1"/>
    </source>
</evidence>
<sequence length="232" mass="24875">MIQKSAYQHSFEVQEIIGKTPGWMVRWGITALFSTLFMLLLASAFISYPVVITPDVQLVLTPPLFYVQREAGETVTLQKTNGPVNAQAVLAVVADTSGNSRSIIAPYAGVVEPFGAFQGNDTLAVVIPGQAHYEFRGTLPAMYAKQNIKGARVNVIIAKNRISGERVVLQGTIHDISPVAVSGHCPFWGSLDPVSDKKLGQAAVLSGVCDGVIEITISERSVLKRIISGAII</sequence>
<evidence type="ECO:0000313" key="3">
    <source>
        <dbReference type="Proteomes" id="UP000324611"/>
    </source>
</evidence>
<dbReference type="RefSeq" id="WP_149838400.1">
    <property type="nucleotide sequence ID" value="NZ_VUOC01000002.1"/>
</dbReference>
<keyword evidence="1" id="KW-0472">Membrane</keyword>
<gene>
    <name evidence="2" type="ORF">F0L74_13615</name>
</gene>
<dbReference type="AlphaFoldDB" id="A0A5B2VWR3"/>
<accession>A0A5B2VWR3</accession>
<name>A0A5B2VWR3_9BACT</name>
<organism evidence="2 3">
    <name type="scientific">Chitinophaga agrisoli</name>
    <dbReference type="NCBI Taxonomy" id="2607653"/>
    <lineage>
        <taxon>Bacteria</taxon>
        <taxon>Pseudomonadati</taxon>
        <taxon>Bacteroidota</taxon>
        <taxon>Chitinophagia</taxon>
        <taxon>Chitinophagales</taxon>
        <taxon>Chitinophagaceae</taxon>
        <taxon>Chitinophaga</taxon>
    </lineage>
</organism>
<reference evidence="2 3" key="2">
    <citation type="submission" date="2019-09" db="EMBL/GenBank/DDBJ databases">
        <authorList>
            <person name="Jin C."/>
        </authorList>
    </citation>
    <scope>NUCLEOTIDE SEQUENCE [LARGE SCALE GENOMIC DNA]</scope>
    <source>
        <strain evidence="2 3">BN140078</strain>
    </source>
</reference>
<feature type="transmembrane region" description="Helical" evidence="1">
    <location>
        <begin position="27"/>
        <end position="48"/>
    </location>
</feature>
<protein>
    <recommendedName>
        <fullName evidence="4">HlyD family secretion protein</fullName>
    </recommendedName>
</protein>
<keyword evidence="1" id="KW-0812">Transmembrane</keyword>
<dbReference type="EMBL" id="VUOC01000002">
    <property type="protein sequence ID" value="KAA2243525.1"/>
    <property type="molecule type" value="Genomic_DNA"/>
</dbReference>
<comment type="caution">
    <text evidence="2">The sequence shown here is derived from an EMBL/GenBank/DDBJ whole genome shotgun (WGS) entry which is preliminary data.</text>
</comment>
<keyword evidence="1" id="KW-1133">Transmembrane helix</keyword>
<dbReference type="Proteomes" id="UP000324611">
    <property type="component" value="Unassembled WGS sequence"/>
</dbReference>
<evidence type="ECO:0000256" key="1">
    <source>
        <dbReference type="SAM" id="Phobius"/>
    </source>
</evidence>